<keyword evidence="2" id="KW-0378">Hydrolase</keyword>
<dbReference type="Pfam" id="PF00561">
    <property type="entry name" value="Abhydrolase_1"/>
    <property type="match status" value="1"/>
</dbReference>
<name>A0A5D4U757_9BACI</name>
<dbReference type="GO" id="GO:0016787">
    <property type="term" value="F:hydrolase activity"/>
    <property type="evidence" value="ECO:0007669"/>
    <property type="project" value="UniProtKB-KW"/>
</dbReference>
<proteinExistence type="predicted"/>
<evidence type="ECO:0000313" key="2">
    <source>
        <dbReference type="EMBL" id="TYS82919.1"/>
    </source>
</evidence>
<sequence>MLLHIERRGKGEPLVFLHSGLQTGTTDFEYQQQYFLERYEIIVPDLRGHGKSAANDLSDFFNDCAKDLADTLDHFELPQVNLAGSSLGALAALFFAKKHPERIKSLVLSGILPEKPENWSEMHEQDSKNQMTLLENEEAAAYYDEIHGKGWRRFILMGQDENWYPFAETGDLSDLQMPVLYMVGEGNPLETKGAVLYPKQNSNIHAAVVPFASHLVHHEQPEIYSRVMEEFLRNS</sequence>
<dbReference type="InterPro" id="IPR050266">
    <property type="entry name" value="AB_hydrolase_sf"/>
</dbReference>
<feature type="domain" description="AB hydrolase-1" evidence="1">
    <location>
        <begin position="13"/>
        <end position="124"/>
    </location>
</feature>
<dbReference type="RefSeq" id="WP_148991031.1">
    <property type="nucleotide sequence ID" value="NZ_VTEW01000003.1"/>
</dbReference>
<accession>A0A5D4U757</accession>
<dbReference type="PRINTS" id="PR00111">
    <property type="entry name" value="ABHYDROLASE"/>
</dbReference>
<dbReference type="InterPro" id="IPR000073">
    <property type="entry name" value="AB_hydrolase_1"/>
</dbReference>
<protein>
    <submittedName>
        <fullName evidence="2">Alpha/beta hydrolase</fullName>
    </submittedName>
</protein>
<evidence type="ECO:0000259" key="1">
    <source>
        <dbReference type="Pfam" id="PF00561"/>
    </source>
</evidence>
<dbReference type="PANTHER" id="PTHR43798">
    <property type="entry name" value="MONOACYLGLYCEROL LIPASE"/>
    <property type="match status" value="1"/>
</dbReference>
<reference evidence="2 3" key="1">
    <citation type="submission" date="2019-08" db="EMBL/GenBank/DDBJ databases">
        <title>Bacillus genomes from the desert of Cuatro Cienegas, Coahuila.</title>
        <authorList>
            <person name="Olmedo-Alvarez G."/>
        </authorList>
    </citation>
    <scope>NUCLEOTIDE SEQUENCE [LARGE SCALE GENOMIC DNA]</scope>
    <source>
        <strain evidence="2 3">CH451a_14T</strain>
    </source>
</reference>
<dbReference type="Proteomes" id="UP000325054">
    <property type="component" value="Unassembled WGS sequence"/>
</dbReference>
<dbReference type="OrthoDB" id="9805423at2"/>
<organism evidence="2 3">
    <name type="scientific">Rossellomorea aquimaris</name>
    <dbReference type="NCBI Taxonomy" id="189382"/>
    <lineage>
        <taxon>Bacteria</taxon>
        <taxon>Bacillati</taxon>
        <taxon>Bacillota</taxon>
        <taxon>Bacilli</taxon>
        <taxon>Bacillales</taxon>
        <taxon>Bacillaceae</taxon>
        <taxon>Rossellomorea</taxon>
    </lineage>
</organism>
<gene>
    <name evidence="2" type="ORF">FZC80_05165</name>
</gene>
<dbReference type="InterPro" id="IPR029058">
    <property type="entry name" value="AB_hydrolase_fold"/>
</dbReference>
<dbReference type="EMBL" id="VTEW01000003">
    <property type="protein sequence ID" value="TYS82919.1"/>
    <property type="molecule type" value="Genomic_DNA"/>
</dbReference>
<evidence type="ECO:0000313" key="3">
    <source>
        <dbReference type="Proteomes" id="UP000325054"/>
    </source>
</evidence>
<dbReference type="AlphaFoldDB" id="A0A5D4U757"/>
<dbReference type="SUPFAM" id="SSF53474">
    <property type="entry name" value="alpha/beta-Hydrolases"/>
    <property type="match status" value="1"/>
</dbReference>
<dbReference type="Gene3D" id="3.40.50.1820">
    <property type="entry name" value="alpha/beta hydrolase"/>
    <property type="match status" value="1"/>
</dbReference>
<comment type="caution">
    <text evidence="2">The sequence shown here is derived from an EMBL/GenBank/DDBJ whole genome shotgun (WGS) entry which is preliminary data.</text>
</comment>